<keyword evidence="3" id="KW-1185">Reference proteome</keyword>
<keyword evidence="1" id="KW-0812">Transmembrane</keyword>
<sequence length="102" mass="10459">MIAMWSHFRRKLVGPALQVVAGGLLTLFPTVGLGLLNVLGSGTGGIVAGSAAALIQSTCYGPFTCGVFPTCTSIPATATAPAWVISASVSYIAVGLWLWHKL</sequence>
<feature type="transmembrane region" description="Helical" evidence="1">
    <location>
        <begin position="12"/>
        <end position="36"/>
    </location>
</feature>
<dbReference type="EMBL" id="KN839082">
    <property type="protein sequence ID" value="KIJ90933.1"/>
    <property type="molecule type" value="Genomic_DNA"/>
</dbReference>
<dbReference type="Proteomes" id="UP000054477">
    <property type="component" value="Unassembled WGS sequence"/>
</dbReference>
<evidence type="ECO:0000256" key="1">
    <source>
        <dbReference type="SAM" id="Phobius"/>
    </source>
</evidence>
<organism evidence="2 3">
    <name type="scientific">Laccaria amethystina LaAM-08-1</name>
    <dbReference type="NCBI Taxonomy" id="1095629"/>
    <lineage>
        <taxon>Eukaryota</taxon>
        <taxon>Fungi</taxon>
        <taxon>Dikarya</taxon>
        <taxon>Basidiomycota</taxon>
        <taxon>Agaricomycotina</taxon>
        <taxon>Agaricomycetes</taxon>
        <taxon>Agaricomycetidae</taxon>
        <taxon>Agaricales</taxon>
        <taxon>Agaricineae</taxon>
        <taxon>Hydnangiaceae</taxon>
        <taxon>Laccaria</taxon>
    </lineage>
</organism>
<protein>
    <submittedName>
        <fullName evidence="2">Uncharacterized protein</fullName>
    </submittedName>
</protein>
<keyword evidence="1" id="KW-0472">Membrane</keyword>
<evidence type="ECO:0000313" key="2">
    <source>
        <dbReference type="EMBL" id="KIJ90933.1"/>
    </source>
</evidence>
<feature type="transmembrane region" description="Helical" evidence="1">
    <location>
        <begin position="80"/>
        <end position="99"/>
    </location>
</feature>
<dbReference type="HOGENOM" id="CLU_2347063_0_0_1"/>
<evidence type="ECO:0000313" key="3">
    <source>
        <dbReference type="Proteomes" id="UP000054477"/>
    </source>
</evidence>
<keyword evidence="1" id="KW-1133">Transmembrane helix</keyword>
<gene>
    <name evidence="2" type="ORF">K443DRAFT_513191</name>
</gene>
<name>A0A0C9WSE1_9AGAR</name>
<reference evidence="2 3" key="1">
    <citation type="submission" date="2014-04" db="EMBL/GenBank/DDBJ databases">
        <authorList>
            <consortium name="DOE Joint Genome Institute"/>
            <person name="Kuo A."/>
            <person name="Kohler A."/>
            <person name="Nagy L.G."/>
            <person name="Floudas D."/>
            <person name="Copeland A."/>
            <person name="Barry K.W."/>
            <person name="Cichocki N."/>
            <person name="Veneault-Fourrey C."/>
            <person name="LaButti K."/>
            <person name="Lindquist E.A."/>
            <person name="Lipzen A."/>
            <person name="Lundell T."/>
            <person name="Morin E."/>
            <person name="Murat C."/>
            <person name="Sun H."/>
            <person name="Tunlid A."/>
            <person name="Henrissat B."/>
            <person name="Grigoriev I.V."/>
            <person name="Hibbett D.S."/>
            <person name="Martin F."/>
            <person name="Nordberg H.P."/>
            <person name="Cantor M.N."/>
            <person name="Hua S.X."/>
        </authorList>
    </citation>
    <scope>NUCLEOTIDE SEQUENCE [LARGE SCALE GENOMIC DNA]</scope>
    <source>
        <strain evidence="2 3">LaAM-08-1</strain>
    </source>
</reference>
<reference evidence="3" key="2">
    <citation type="submission" date="2015-01" db="EMBL/GenBank/DDBJ databases">
        <title>Evolutionary Origins and Diversification of the Mycorrhizal Mutualists.</title>
        <authorList>
            <consortium name="DOE Joint Genome Institute"/>
            <consortium name="Mycorrhizal Genomics Consortium"/>
            <person name="Kohler A."/>
            <person name="Kuo A."/>
            <person name="Nagy L.G."/>
            <person name="Floudas D."/>
            <person name="Copeland A."/>
            <person name="Barry K.W."/>
            <person name="Cichocki N."/>
            <person name="Veneault-Fourrey C."/>
            <person name="LaButti K."/>
            <person name="Lindquist E.A."/>
            <person name="Lipzen A."/>
            <person name="Lundell T."/>
            <person name="Morin E."/>
            <person name="Murat C."/>
            <person name="Riley R."/>
            <person name="Ohm R."/>
            <person name="Sun H."/>
            <person name="Tunlid A."/>
            <person name="Henrissat B."/>
            <person name="Grigoriev I.V."/>
            <person name="Hibbett D.S."/>
            <person name="Martin F."/>
        </authorList>
    </citation>
    <scope>NUCLEOTIDE SEQUENCE [LARGE SCALE GENOMIC DNA]</scope>
    <source>
        <strain evidence="3">LaAM-08-1</strain>
    </source>
</reference>
<proteinExistence type="predicted"/>
<accession>A0A0C9WSE1</accession>
<dbReference type="AlphaFoldDB" id="A0A0C9WSE1"/>